<name>A0A8F2VVZ4_ORYSI</name>
<dbReference type="EMBL" id="MW427595">
    <property type="protein sequence ID" value="QWW20813.1"/>
    <property type="molecule type" value="Genomic_DNA"/>
</dbReference>
<gene>
    <name evidence="1" type="ORF">Xa7_IRBB7.20</name>
</gene>
<dbReference type="AlphaFoldDB" id="A0A8F2VVZ4"/>
<proteinExistence type="predicted"/>
<sequence length="151" mass="16035">MGGNKHDAILAVVGDGVAARVISSLAALAARPVDFAAPGGILSGLPAKYENPIKFDKIPLHHLTLHSPPSLISLSSSLYLYRTHRWHQPQSTTMKKAARAAPPLPLPLAPLPFLSLLDPVEGRSHAAPSARVGALPYLVGLNNSTDDVFLW</sequence>
<evidence type="ECO:0000313" key="1">
    <source>
        <dbReference type="EMBL" id="QWW20813.1"/>
    </source>
</evidence>
<protein>
    <submittedName>
        <fullName evidence="1">Uncharacterized protein</fullName>
    </submittedName>
</protein>
<accession>A0A8F2VVZ4</accession>
<reference evidence="1" key="1">
    <citation type="journal article" date="2021" name="Rice">
        <title>Xa7, a Small Orphan Gene Harboring Promoter Trap for AvrXa7, Leads to the Durable Resistance to Xanthomonas oryzae Pv. oryzae.</title>
        <authorList>
            <person name="Wang C."/>
            <person name="Chen S."/>
            <person name="Feng A."/>
            <person name="Su J."/>
            <person name="Wang W."/>
            <person name="Feng J."/>
            <person name="Chen B."/>
            <person name="Zhang M."/>
            <person name="Yang J."/>
            <person name="Zeng L."/>
            <person name="Zhu X."/>
        </authorList>
    </citation>
    <scope>NUCLEOTIDE SEQUENCE</scope>
</reference>
<organism evidence="1">
    <name type="scientific">Oryza sativa subsp. indica</name>
    <name type="common">Rice</name>
    <dbReference type="NCBI Taxonomy" id="39946"/>
    <lineage>
        <taxon>Eukaryota</taxon>
        <taxon>Viridiplantae</taxon>
        <taxon>Streptophyta</taxon>
        <taxon>Embryophyta</taxon>
        <taxon>Tracheophyta</taxon>
        <taxon>Spermatophyta</taxon>
        <taxon>Magnoliopsida</taxon>
        <taxon>Liliopsida</taxon>
        <taxon>Poales</taxon>
        <taxon>Poaceae</taxon>
        <taxon>BOP clade</taxon>
        <taxon>Oryzoideae</taxon>
        <taxon>Oryzeae</taxon>
        <taxon>Oryzinae</taxon>
        <taxon>Oryza</taxon>
        <taxon>Oryza sativa</taxon>
    </lineage>
</organism>